<dbReference type="InterPro" id="IPR013103">
    <property type="entry name" value="RVT_2"/>
</dbReference>
<dbReference type="GO" id="GO:0008270">
    <property type="term" value="F:zinc ion binding"/>
    <property type="evidence" value="ECO:0007669"/>
    <property type="project" value="UniProtKB-KW"/>
</dbReference>
<proteinExistence type="predicted"/>
<evidence type="ECO:0000256" key="3">
    <source>
        <dbReference type="PROSITE-ProRule" id="PRU00047"/>
    </source>
</evidence>
<dbReference type="InterPro" id="IPR012337">
    <property type="entry name" value="RNaseH-like_sf"/>
</dbReference>
<dbReference type="GO" id="GO:0015074">
    <property type="term" value="P:DNA integration"/>
    <property type="evidence" value="ECO:0007669"/>
    <property type="project" value="InterPro"/>
</dbReference>
<dbReference type="CDD" id="cd09272">
    <property type="entry name" value="RNase_HI_RT_Ty1"/>
    <property type="match status" value="1"/>
</dbReference>
<keyword evidence="2" id="KW-0560">Oxidoreductase</keyword>
<name>A0AAQ3N0D6_VIGMU</name>
<keyword evidence="1" id="KW-0645">Protease</keyword>
<dbReference type="Gene3D" id="3.30.420.10">
    <property type="entry name" value="Ribonuclease H-like superfamily/Ribonuclease H"/>
    <property type="match status" value="1"/>
</dbReference>
<dbReference type="PANTHER" id="PTHR47592">
    <property type="entry name" value="PBF68 PROTEIN"/>
    <property type="match status" value="1"/>
</dbReference>
<keyword evidence="8" id="KW-1185">Reference proteome</keyword>
<keyword evidence="1" id="KW-0064">Aspartyl protease</keyword>
<dbReference type="SUPFAM" id="SSF53098">
    <property type="entry name" value="Ribonuclease H-like"/>
    <property type="match status" value="1"/>
</dbReference>
<evidence type="ECO:0000313" key="8">
    <source>
        <dbReference type="Proteomes" id="UP001374535"/>
    </source>
</evidence>
<feature type="compositionally biased region" description="Basic and acidic residues" evidence="4">
    <location>
        <begin position="238"/>
        <end position="249"/>
    </location>
</feature>
<dbReference type="InterPro" id="IPR001878">
    <property type="entry name" value="Znf_CCHC"/>
</dbReference>
<dbReference type="Proteomes" id="UP001374535">
    <property type="component" value="Chromosome 8"/>
</dbReference>
<feature type="compositionally biased region" description="Low complexity" evidence="4">
    <location>
        <begin position="1"/>
        <end position="14"/>
    </location>
</feature>
<protein>
    <submittedName>
        <fullName evidence="7">Uncharacterized protein</fullName>
    </submittedName>
</protein>
<dbReference type="Pfam" id="PF13976">
    <property type="entry name" value="gag_pre-integrs"/>
    <property type="match status" value="1"/>
</dbReference>
<keyword evidence="3" id="KW-0479">Metal-binding</keyword>
<sequence>MADNNNNSIPENQNPVSGTPTVFAKPFPDVSKIEVFSGQNFRRWQERVSTLLDMYGVAFALSYAKPDSSLPPNSKQVEDWVHANKVCRHTLLSALSNHLFNVYCSYKEAKDIWDSLILKYTAEDVVRQRFIIGNYYRWEMVEETDIKSQINEYHKLLEDIKAENVLLPDVYVSQLLIEKLPPSWTDYKQQLKHRHKQMSLSELITHIIVEDTNRKECATAKAKALSAKANVIEDKPAPKRYEHKPDHNKKNYFRKTRPNGSNPTFKKKGNCFVCGKPGHHAPQCRRRARNDNPPRANIAEGDDIIAAVVSQVNLMTNVSKWVVDSGVTRHICANRNAFTSYISVGDGEEHVYLGDSRTTPVLGKGKVLLKLTSGKTLALSDVLHVPSIRVNLIFVALLGKVGVKVSFESDKIVMTKNNIFVGKGYCDQGLFVLNISENINESSSSAYIVDSYDLWHARLGHLNSSYVMKLQRLGLINMHDKQSSKCDICVESKLTKKTCFFLERQTELLGLIHTDLADMKQTMSRGGKNYFVTFIDDYSRYTKVYLIKHKDEAFDVFLTYKAEVENQLNKKIKRIRSDRGGEYVLFNDYCVKEGIIHEVTPPYSPESNGVAERKNRTLKEMMNAMLISSRAPDNLWGEALLTACFLQNRIPHKKTGKTPYELWRGYQPNLKYLRVWGCLAKVMLPDPKKRKIGSKTFDCMFLGYAEHSAAYRFLVLKSDILERNSIMETKNAEFFEHVFPLKVSETSQPIDNNNDSDALCEELRRSKRQRKENSFGNDFYTYLVDNDPGSFVEAISAPDAKQWNNAIKTEIESIQKNNTWTLVDLPKGAKLIGSKWIFKKKYHPDGSIEKYKARLVAKGFTKKPNIDYFDTFAPMTRISSIRVLLALAAIHKLMIHQMDVKTAFLNGDLEKEIYMTQPEGCVVPGQENKVCKLLKSLYGLKQALKQWHEKLDNVLLCDGFSPNDVDKCVYSKFENGDCVIICLYVDDMLIFGTCNEIVARTKLFLGSNFEMKDMGEANKLLKKFEYYDFKPVSTPYDANSKLMKNRGESLSQPQYAQIIGSLLHLMSFSRPDIAYAVGRLSRYTQCPNQEHWDALSRLMRYLRGSMDYAIEYSGFPVVLEGSARQTIIARLTMESEFVALEMAGSEAEWLKNFLANIPLGMKPTPSVSIHCDCQSAIAIAKNKNYNGKNRHIQLRHDLVKQLLKSEIIFIDYVKSERNLVDPLTKPLGRNMILETSRGMRLKPLANKQVMYTLDEITYMNLGMISKALMNTGGLAQHTADKSLRAVTLHASGNICSCFFAFTTDPKSGRSSQYCIDVAKALNALIFHVNGDDVEAVVHVCELAAEWRQTFHSDVVVDLVCYRRFGHNEIDEPSFTRPKMYKVIRNHPLALEIYQKKLLESGELTREDIDKIHKKVTSILNDNFLASKDYVPKRRDWLSAYWPAKIMVKPEILKNVGKAIMLLPENFNPHKAVKRIYEQRSQMVETGED</sequence>
<dbReference type="InterPro" id="IPR025724">
    <property type="entry name" value="GAG-pre-integrase_dom"/>
</dbReference>
<feature type="domain" description="CCHC-type" evidence="5">
    <location>
        <begin position="271"/>
        <end position="286"/>
    </location>
</feature>
<dbReference type="Pfam" id="PF22936">
    <property type="entry name" value="Pol_BBD"/>
    <property type="match status" value="1"/>
</dbReference>
<feature type="region of interest" description="Disordered" evidence="4">
    <location>
        <begin position="238"/>
        <end position="264"/>
    </location>
</feature>
<dbReference type="Pfam" id="PF00676">
    <property type="entry name" value="E1_dh"/>
    <property type="match status" value="1"/>
</dbReference>
<dbReference type="GO" id="GO:0003676">
    <property type="term" value="F:nucleic acid binding"/>
    <property type="evidence" value="ECO:0007669"/>
    <property type="project" value="InterPro"/>
</dbReference>
<dbReference type="PROSITE" id="PS50994">
    <property type="entry name" value="INTEGRASE"/>
    <property type="match status" value="1"/>
</dbReference>
<accession>A0AAQ3N0D6</accession>
<evidence type="ECO:0000256" key="1">
    <source>
        <dbReference type="ARBA" id="ARBA00022750"/>
    </source>
</evidence>
<dbReference type="PROSITE" id="PS50158">
    <property type="entry name" value="ZF_CCHC"/>
    <property type="match status" value="1"/>
</dbReference>
<dbReference type="Pfam" id="PF00665">
    <property type="entry name" value="rve"/>
    <property type="match status" value="1"/>
</dbReference>
<dbReference type="EMBL" id="CP144693">
    <property type="protein sequence ID" value="WVZ00021.1"/>
    <property type="molecule type" value="Genomic_DNA"/>
</dbReference>
<reference evidence="7 8" key="1">
    <citation type="journal article" date="2023" name="Life. Sci Alliance">
        <title>Evolutionary insights into 3D genome organization and epigenetic landscape of Vigna mungo.</title>
        <authorList>
            <person name="Junaid A."/>
            <person name="Singh B."/>
            <person name="Bhatia S."/>
        </authorList>
    </citation>
    <scope>NUCLEOTIDE SEQUENCE [LARGE SCALE GENOMIC DNA]</scope>
    <source>
        <strain evidence="7">Urdbean</strain>
    </source>
</reference>
<keyword evidence="3" id="KW-0863">Zinc-finger</keyword>
<dbReference type="Pfam" id="PF14223">
    <property type="entry name" value="Retrotran_gag_2"/>
    <property type="match status" value="1"/>
</dbReference>
<dbReference type="InterPro" id="IPR029061">
    <property type="entry name" value="THDP-binding"/>
</dbReference>
<dbReference type="InterPro" id="IPR036397">
    <property type="entry name" value="RNaseH_sf"/>
</dbReference>
<dbReference type="GO" id="GO:0004190">
    <property type="term" value="F:aspartic-type endopeptidase activity"/>
    <property type="evidence" value="ECO:0007669"/>
    <property type="project" value="UniProtKB-KW"/>
</dbReference>
<dbReference type="SUPFAM" id="SSF56672">
    <property type="entry name" value="DNA/RNA polymerases"/>
    <property type="match status" value="1"/>
</dbReference>
<gene>
    <name evidence="7" type="ORF">V8G54_026090</name>
</gene>
<evidence type="ECO:0000256" key="4">
    <source>
        <dbReference type="SAM" id="MobiDB-lite"/>
    </source>
</evidence>
<dbReference type="InterPro" id="IPR001017">
    <property type="entry name" value="DH_E1"/>
</dbReference>
<dbReference type="Gene3D" id="3.40.50.970">
    <property type="match status" value="1"/>
</dbReference>
<keyword evidence="1" id="KW-0378">Hydrolase</keyword>
<dbReference type="Pfam" id="PF07727">
    <property type="entry name" value="RVT_2"/>
    <property type="match status" value="1"/>
</dbReference>
<dbReference type="SUPFAM" id="SSF57756">
    <property type="entry name" value="Retrovirus zinc finger-like domains"/>
    <property type="match status" value="1"/>
</dbReference>
<dbReference type="SUPFAM" id="SSF52518">
    <property type="entry name" value="Thiamin diphosphate-binding fold (THDP-binding)"/>
    <property type="match status" value="1"/>
</dbReference>
<feature type="region of interest" description="Disordered" evidence="4">
    <location>
        <begin position="1"/>
        <end position="20"/>
    </location>
</feature>
<evidence type="ECO:0000259" key="5">
    <source>
        <dbReference type="PROSITE" id="PS50158"/>
    </source>
</evidence>
<dbReference type="InterPro" id="IPR001584">
    <property type="entry name" value="Integrase_cat-core"/>
</dbReference>
<feature type="domain" description="Integrase catalytic" evidence="6">
    <location>
        <begin position="503"/>
        <end position="667"/>
    </location>
</feature>
<organism evidence="7 8">
    <name type="scientific">Vigna mungo</name>
    <name type="common">Black gram</name>
    <name type="synonym">Phaseolus mungo</name>
    <dbReference type="NCBI Taxonomy" id="3915"/>
    <lineage>
        <taxon>Eukaryota</taxon>
        <taxon>Viridiplantae</taxon>
        <taxon>Streptophyta</taxon>
        <taxon>Embryophyta</taxon>
        <taxon>Tracheophyta</taxon>
        <taxon>Spermatophyta</taxon>
        <taxon>Magnoliopsida</taxon>
        <taxon>eudicotyledons</taxon>
        <taxon>Gunneridae</taxon>
        <taxon>Pentapetalae</taxon>
        <taxon>rosids</taxon>
        <taxon>fabids</taxon>
        <taxon>Fabales</taxon>
        <taxon>Fabaceae</taxon>
        <taxon>Papilionoideae</taxon>
        <taxon>50 kb inversion clade</taxon>
        <taxon>NPAAA clade</taxon>
        <taxon>indigoferoid/millettioid clade</taxon>
        <taxon>Phaseoleae</taxon>
        <taxon>Vigna</taxon>
    </lineage>
</organism>
<keyword evidence="3" id="KW-0862">Zinc</keyword>
<dbReference type="PANTHER" id="PTHR47592:SF27">
    <property type="entry name" value="OS08G0421700 PROTEIN"/>
    <property type="match status" value="1"/>
</dbReference>
<evidence type="ECO:0000256" key="2">
    <source>
        <dbReference type="ARBA" id="ARBA00023002"/>
    </source>
</evidence>
<dbReference type="InterPro" id="IPR036875">
    <property type="entry name" value="Znf_CCHC_sf"/>
</dbReference>
<dbReference type="Pfam" id="PF25597">
    <property type="entry name" value="SH3_retrovirus"/>
    <property type="match status" value="1"/>
</dbReference>
<evidence type="ECO:0000313" key="7">
    <source>
        <dbReference type="EMBL" id="WVZ00021.1"/>
    </source>
</evidence>
<dbReference type="InterPro" id="IPR057670">
    <property type="entry name" value="SH3_retrovirus"/>
</dbReference>
<dbReference type="GO" id="GO:0016624">
    <property type="term" value="F:oxidoreductase activity, acting on the aldehyde or oxo group of donors, disulfide as acceptor"/>
    <property type="evidence" value="ECO:0007669"/>
    <property type="project" value="InterPro"/>
</dbReference>
<dbReference type="InterPro" id="IPR054722">
    <property type="entry name" value="PolX-like_BBD"/>
</dbReference>
<dbReference type="InterPro" id="IPR043502">
    <property type="entry name" value="DNA/RNA_pol_sf"/>
</dbReference>
<evidence type="ECO:0000259" key="6">
    <source>
        <dbReference type="PROSITE" id="PS50994"/>
    </source>
</evidence>